<evidence type="ECO:0000256" key="12">
    <source>
        <dbReference type="ARBA" id="ARBA00023004"/>
    </source>
</evidence>
<dbReference type="PANTHER" id="PTHR24292">
    <property type="entry name" value="CYTOCHROME P450"/>
    <property type="match status" value="1"/>
</dbReference>
<evidence type="ECO:0000256" key="9">
    <source>
        <dbReference type="ARBA" id="ARBA00022824"/>
    </source>
</evidence>
<gene>
    <name evidence="18" type="ORF">PMACD_LOCUS10006</name>
</gene>
<dbReference type="Proteomes" id="UP000663880">
    <property type="component" value="Unassembled WGS sequence"/>
</dbReference>
<evidence type="ECO:0000256" key="7">
    <source>
        <dbReference type="ARBA" id="ARBA00022617"/>
    </source>
</evidence>
<evidence type="ECO:0000313" key="19">
    <source>
        <dbReference type="Proteomes" id="UP000663880"/>
    </source>
</evidence>
<evidence type="ECO:0000256" key="6">
    <source>
        <dbReference type="ARBA" id="ARBA00012109"/>
    </source>
</evidence>
<dbReference type="EC" id="1.14.14.1" evidence="6"/>
<keyword evidence="11 17" id="KW-0560">Oxidoreductase</keyword>
<dbReference type="InterPro" id="IPR001128">
    <property type="entry name" value="Cyt_P450"/>
</dbReference>
<dbReference type="PROSITE" id="PS00086">
    <property type="entry name" value="CYTOCHROME_P450"/>
    <property type="match status" value="1"/>
</dbReference>
<keyword evidence="12 16" id="KW-0408">Iron</keyword>
<evidence type="ECO:0000256" key="4">
    <source>
        <dbReference type="ARBA" id="ARBA00004406"/>
    </source>
</evidence>
<keyword evidence="19" id="KW-1185">Reference proteome</keyword>
<dbReference type="OrthoDB" id="2789670at2759"/>
<dbReference type="SUPFAM" id="SSF48264">
    <property type="entry name" value="Cytochrome P450"/>
    <property type="match status" value="1"/>
</dbReference>
<dbReference type="InterPro" id="IPR017972">
    <property type="entry name" value="Cyt_P450_CS"/>
</dbReference>
<keyword evidence="13 17" id="KW-0503">Monooxygenase</keyword>
<evidence type="ECO:0000256" key="16">
    <source>
        <dbReference type="PIRSR" id="PIRSR602401-1"/>
    </source>
</evidence>
<dbReference type="InterPro" id="IPR002401">
    <property type="entry name" value="Cyt_P450_E_grp-I"/>
</dbReference>
<comment type="function">
    <text evidence="2">May be involved in the metabolism of insect hormones and in the breakdown of synthetic insecticides.</text>
</comment>
<keyword evidence="9" id="KW-0256">Endoplasmic reticulum</keyword>
<proteinExistence type="inferred from homology"/>
<dbReference type="Gene3D" id="1.10.630.10">
    <property type="entry name" value="Cytochrome P450"/>
    <property type="match status" value="1"/>
</dbReference>
<evidence type="ECO:0000256" key="5">
    <source>
        <dbReference type="ARBA" id="ARBA00010617"/>
    </source>
</evidence>
<dbReference type="CDD" id="cd11056">
    <property type="entry name" value="CYP6-like"/>
    <property type="match status" value="1"/>
</dbReference>
<keyword evidence="10" id="KW-0492">Microsome</keyword>
<dbReference type="Pfam" id="PF00067">
    <property type="entry name" value="p450"/>
    <property type="match status" value="1"/>
</dbReference>
<dbReference type="PRINTS" id="PR00385">
    <property type="entry name" value="P450"/>
</dbReference>
<evidence type="ECO:0000256" key="2">
    <source>
        <dbReference type="ARBA" id="ARBA00003690"/>
    </source>
</evidence>
<dbReference type="GO" id="GO:0005506">
    <property type="term" value="F:iron ion binding"/>
    <property type="evidence" value="ECO:0007669"/>
    <property type="project" value="InterPro"/>
</dbReference>
<sequence length="512" mass="58720">MMILVGLVLTVLFAFVLYKTTCKFNYWKLRGVPFLPPIPFFGNYKDYIILNNTITHVVNKICDRFREEPYIGAFYGPEPTLIVKDPEHIKLVLAKDFYYFNSRENGDYATKEIITGGLFLSGGDRWKVVRQHLTPFFSSAKMKKMFYLVEECTAGLEKLIEDSLQMPKAGVRSMMARFTIDCIGSCAFGVNINATSCEEQENPFCVIGRKIFEPSTARGLKLIGRAVWPDLFYKLGFQAFPSDLTDFFENLLKRVFHERGYKHCGRHDFVDLVLGFKESKYITGDSITSLKGEFKKTSIEVNDSFLSAQCVVLFGAAFETTATTLTFLLYELAKNPDKQKRAIEEVDLYFKNHDRIEYECVYETPYLDACVCETLRIYPVLGVVTREVVEDYTLPSGVPLTKGVRVHIPVHHLHHNPEYFSEPDVFRPERFLGAEKGRIKPFTYMPFGEGPRTCIGLRFAKMQSIAGLLTLLRKCQVELVQETPTEIQFEPRVITTQPVAEIYLKFTPRLDN</sequence>
<comment type="catalytic activity">
    <reaction evidence="15">
        <text>an organic molecule + reduced [NADPH--hemoprotein reductase] + O2 = an alcohol + oxidized [NADPH--hemoprotein reductase] + H2O + H(+)</text>
        <dbReference type="Rhea" id="RHEA:17149"/>
        <dbReference type="Rhea" id="RHEA-COMP:11964"/>
        <dbReference type="Rhea" id="RHEA-COMP:11965"/>
        <dbReference type="ChEBI" id="CHEBI:15377"/>
        <dbReference type="ChEBI" id="CHEBI:15378"/>
        <dbReference type="ChEBI" id="CHEBI:15379"/>
        <dbReference type="ChEBI" id="CHEBI:30879"/>
        <dbReference type="ChEBI" id="CHEBI:57618"/>
        <dbReference type="ChEBI" id="CHEBI:58210"/>
        <dbReference type="ChEBI" id="CHEBI:142491"/>
        <dbReference type="EC" id="1.14.14.1"/>
    </reaction>
</comment>
<evidence type="ECO:0000256" key="3">
    <source>
        <dbReference type="ARBA" id="ARBA00004174"/>
    </source>
</evidence>
<evidence type="ECO:0000313" key="18">
    <source>
        <dbReference type="EMBL" id="CAF4885634.1"/>
    </source>
</evidence>
<dbReference type="GO" id="GO:0020037">
    <property type="term" value="F:heme binding"/>
    <property type="evidence" value="ECO:0007669"/>
    <property type="project" value="InterPro"/>
</dbReference>
<evidence type="ECO:0000256" key="15">
    <source>
        <dbReference type="ARBA" id="ARBA00047827"/>
    </source>
</evidence>
<feature type="binding site" description="axial binding residue" evidence="16">
    <location>
        <position position="454"/>
    </location>
    <ligand>
        <name>heme</name>
        <dbReference type="ChEBI" id="CHEBI:30413"/>
    </ligand>
    <ligandPart>
        <name>Fe</name>
        <dbReference type="ChEBI" id="CHEBI:18248"/>
    </ligandPart>
</feature>
<accession>A0A821U829</accession>
<evidence type="ECO:0000256" key="1">
    <source>
        <dbReference type="ARBA" id="ARBA00001971"/>
    </source>
</evidence>
<comment type="cofactor">
    <cofactor evidence="1 16">
        <name>heme</name>
        <dbReference type="ChEBI" id="CHEBI:30413"/>
    </cofactor>
</comment>
<evidence type="ECO:0000256" key="8">
    <source>
        <dbReference type="ARBA" id="ARBA00022723"/>
    </source>
</evidence>
<dbReference type="GO" id="GO:0016712">
    <property type="term" value="F:oxidoreductase activity, acting on paired donors, with incorporation or reduction of molecular oxygen, reduced flavin or flavoprotein as one donor, and incorporation of one atom of oxygen"/>
    <property type="evidence" value="ECO:0007669"/>
    <property type="project" value="UniProtKB-EC"/>
</dbReference>
<evidence type="ECO:0000256" key="13">
    <source>
        <dbReference type="ARBA" id="ARBA00023033"/>
    </source>
</evidence>
<comment type="caution">
    <text evidence="18">The sequence shown here is derived from an EMBL/GenBank/DDBJ whole genome shotgun (WGS) entry which is preliminary data.</text>
</comment>
<comment type="subcellular location">
    <subcellularLocation>
        <location evidence="4">Endoplasmic reticulum membrane</location>
        <topology evidence="4">Peripheral membrane protein</topology>
    </subcellularLocation>
    <subcellularLocation>
        <location evidence="3">Microsome membrane</location>
        <topology evidence="3">Peripheral membrane protein</topology>
    </subcellularLocation>
</comment>
<evidence type="ECO:0000256" key="11">
    <source>
        <dbReference type="ARBA" id="ARBA00023002"/>
    </source>
</evidence>
<evidence type="ECO:0000256" key="14">
    <source>
        <dbReference type="ARBA" id="ARBA00023136"/>
    </source>
</evidence>
<dbReference type="InterPro" id="IPR050476">
    <property type="entry name" value="Insect_CytP450_Detox"/>
</dbReference>
<name>A0A821U829_9NEOP</name>
<evidence type="ECO:0000256" key="17">
    <source>
        <dbReference type="RuleBase" id="RU000461"/>
    </source>
</evidence>
<keyword evidence="8 16" id="KW-0479">Metal-binding</keyword>
<dbReference type="GO" id="GO:0005789">
    <property type="term" value="C:endoplasmic reticulum membrane"/>
    <property type="evidence" value="ECO:0007669"/>
    <property type="project" value="UniProtKB-SubCell"/>
</dbReference>
<dbReference type="InterPro" id="IPR036396">
    <property type="entry name" value="Cyt_P450_sf"/>
</dbReference>
<dbReference type="PANTHER" id="PTHR24292:SF84">
    <property type="entry name" value="CYTOCHROME P450 28A5-RELATED"/>
    <property type="match status" value="1"/>
</dbReference>
<protein>
    <recommendedName>
        <fullName evidence="6">unspecific monooxygenase</fullName>
        <ecNumber evidence="6">1.14.14.1</ecNumber>
    </recommendedName>
</protein>
<organism evidence="18 19">
    <name type="scientific">Pieris macdunnoughi</name>
    <dbReference type="NCBI Taxonomy" id="345717"/>
    <lineage>
        <taxon>Eukaryota</taxon>
        <taxon>Metazoa</taxon>
        <taxon>Ecdysozoa</taxon>
        <taxon>Arthropoda</taxon>
        <taxon>Hexapoda</taxon>
        <taxon>Insecta</taxon>
        <taxon>Pterygota</taxon>
        <taxon>Neoptera</taxon>
        <taxon>Endopterygota</taxon>
        <taxon>Lepidoptera</taxon>
        <taxon>Glossata</taxon>
        <taxon>Ditrysia</taxon>
        <taxon>Papilionoidea</taxon>
        <taxon>Pieridae</taxon>
        <taxon>Pierinae</taxon>
        <taxon>Pieris</taxon>
    </lineage>
</organism>
<keyword evidence="7 16" id="KW-0349">Heme</keyword>
<dbReference type="AlphaFoldDB" id="A0A821U829"/>
<comment type="similarity">
    <text evidence="5 17">Belongs to the cytochrome P450 family.</text>
</comment>
<evidence type="ECO:0000256" key="10">
    <source>
        <dbReference type="ARBA" id="ARBA00022848"/>
    </source>
</evidence>
<reference evidence="18" key="1">
    <citation type="submission" date="2021-02" db="EMBL/GenBank/DDBJ databases">
        <authorList>
            <person name="Steward A R."/>
        </authorList>
    </citation>
    <scope>NUCLEOTIDE SEQUENCE</scope>
</reference>
<dbReference type="FunFam" id="1.10.630.10:FF:000042">
    <property type="entry name" value="Cytochrome P450"/>
    <property type="match status" value="1"/>
</dbReference>
<keyword evidence="14" id="KW-0472">Membrane</keyword>
<dbReference type="EMBL" id="CAJOBZ010000029">
    <property type="protein sequence ID" value="CAF4885634.1"/>
    <property type="molecule type" value="Genomic_DNA"/>
</dbReference>
<dbReference type="PRINTS" id="PR00463">
    <property type="entry name" value="EP450I"/>
</dbReference>